<dbReference type="AlphaFoldDB" id="A0A8C9CUX6"/>
<evidence type="ECO:0000313" key="2">
    <source>
        <dbReference type="Proteomes" id="UP000694554"/>
    </source>
</evidence>
<dbReference type="Ensembl" id="ENSPSNT00000030137.1">
    <property type="protein sequence ID" value="ENSPSNP00000026817.1"/>
    <property type="gene ID" value="ENSPSNG00000019547.1"/>
</dbReference>
<organism evidence="1 2">
    <name type="scientific">Phocoena sinus</name>
    <name type="common">Vaquita</name>
    <dbReference type="NCBI Taxonomy" id="42100"/>
    <lineage>
        <taxon>Eukaryota</taxon>
        <taxon>Metazoa</taxon>
        <taxon>Chordata</taxon>
        <taxon>Craniata</taxon>
        <taxon>Vertebrata</taxon>
        <taxon>Euteleostomi</taxon>
        <taxon>Mammalia</taxon>
        <taxon>Eutheria</taxon>
        <taxon>Laurasiatheria</taxon>
        <taxon>Artiodactyla</taxon>
        <taxon>Whippomorpha</taxon>
        <taxon>Cetacea</taxon>
        <taxon>Odontoceti</taxon>
        <taxon>Phocoenidae</taxon>
        <taxon>Phocoena</taxon>
    </lineage>
</organism>
<sequence length="92" mass="9896">MLLPSISHKQIDTTAVHRMYWLHPLVLSVFGDIMLEGAPGVRGLTLVGSVPSLHCGLPADFLNCSCAINNVLTCFSLFVTFCITGCISCLTI</sequence>
<name>A0A8C9CUX6_PHOSS</name>
<accession>A0A8C9CUX6</accession>
<proteinExistence type="predicted"/>
<reference evidence="1" key="3">
    <citation type="submission" date="2025-09" db="UniProtKB">
        <authorList>
            <consortium name="Ensembl"/>
        </authorList>
    </citation>
    <scope>IDENTIFICATION</scope>
</reference>
<reference evidence="1" key="1">
    <citation type="submission" date="2019-08" db="EMBL/GenBank/DDBJ databases">
        <title>Phocoena sinus (Vaquita) genome, mPhoSin1, primary haplotype.</title>
        <authorList>
            <person name="Morin P."/>
            <person name="Mountcastle J."/>
            <person name="Fungtammasan C."/>
            <person name="Rhie A."/>
            <person name="Rojas-Bracho L."/>
            <person name="Smith C.R."/>
            <person name="Taylor B.L."/>
            <person name="Gulland F.M.D."/>
            <person name="Musser W."/>
            <person name="Houck M."/>
            <person name="Haase B."/>
            <person name="Paez S."/>
            <person name="Howe K."/>
            <person name="Torrance J."/>
            <person name="Formenti G."/>
            <person name="Phillippy A."/>
            <person name="Ryder O."/>
            <person name="Jarvis E.D."/>
            <person name="Fedrigo O."/>
        </authorList>
    </citation>
    <scope>NUCLEOTIDE SEQUENCE [LARGE SCALE GENOMIC DNA]</scope>
</reference>
<protein>
    <submittedName>
        <fullName evidence="1">Uncharacterized protein</fullName>
    </submittedName>
</protein>
<reference evidence="1" key="2">
    <citation type="submission" date="2025-08" db="UniProtKB">
        <authorList>
            <consortium name="Ensembl"/>
        </authorList>
    </citation>
    <scope>IDENTIFICATION</scope>
</reference>
<dbReference type="Proteomes" id="UP000694554">
    <property type="component" value="Chromosome 6"/>
</dbReference>
<evidence type="ECO:0000313" key="1">
    <source>
        <dbReference type="Ensembl" id="ENSPSNP00000026817.1"/>
    </source>
</evidence>
<dbReference type="GeneTree" id="ENSGT00900000143673"/>
<keyword evidence="2" id="KW-1185">Reference proteome</keyword>